<feature type="region of interest" description="Disordered" evidence="1">
    <location>
        <begin position="66"/>
        <end position="86"/>
    </location>
</feature>
<evidence type="ECO:0000313" key="2">
    <source>
        <dbReference type="EMBL" id="KAF5657890.1"/>
    </source>
</evidence>
<proteinExistence type="predicted"/>
<comment type="caution">
    <text evidence="2">The sequence shown here is derived from an EMBL/GenBank/DDBJ whole genome shotgun (WGS) entry which is preliminary data.</text>
</comment>
<sequence>MEAINKRNAQRLELMKPRPPQLDTIRWNPVDMILTWDGIENEVIAAVAAGKLPNLRDAEVVDDMSFGEEHHLTGEPPGELSEEDRRNMEFEQNPAEVETIEQSYRKEC</sequence>
<dbReference type="OrthoDB" id="5103752at2759"/>
<gene>
    <name evidence="2" type="ORF">FHETE_10183</name>
</gene>
<evidence type="ECO:0000313" key="3">
    <source>
        <dbReference type="Proteomes" id="UP000567885"/>
    </source>
</evidence>
<accession>A0A8H5WGR4</accession>
<dbReference type="AlphaFoldDB" id="A0A8H5WGR4"/>
<organism evidence="2 3">
    <name type="scientific">Fusarium heterosporum</name>
    <dbReference type="NCBI Taxonomy" id="42747"/>
    <lineage>
        <taxon>Eukaryota</taxon>
        <taxon>Fungi</taxon>
        <taxon>Dikarya</taxon>
        <taxon>Ascomycota</taxon>
        <taxon>Pezizomycotina</taxon>
        <taxon>Sordariomycetes</taxon>
        <taxon>Hypocreomycetidae</taxon>
        <taxon>Hypocreales</taxon>
        <taxon>Nectriaceae</taxon>
        <taxon>Fusarium</taxon>
        <taxon>Fusarium heterosporum species complex</taxon>
    </lineage>
</organism>
<evidence type="ECO:0000256" key="1">
    <source>
        <dbReference type="SAM" id="MobiDB-lite"/>
    </source>
</evidence>
<dbReference type="Proteomes" id="UP000567885">
    <property type="component" value="Unassembled WGS sequence"/>
</dbReference>
<dbReference type="EMBL" id="JAAGWQ010000264">
    <property type="protein sequence ID" value="KAF5657890.1"/>
    <property type="molecule type" value="Genomic_DNA"/>
</dbReference>
<name>A0A8H5WGR4_FUSHE</name>
<reference evidence="2 3" key="1">
    <citation type="submission" date="2020-05" db="EMBL/GenBank/DDBJ databases">
        <title>Identification and distribution of gene clusters putatively required for synthesis of sphingolipid metabolism inhibitors in phylogenetically diverse species of the filamentous fungus Fusarium.</title>
        <authorList>
            <person name="Kim H.-S."/>
            <person name="Busman M."/>
            <person name="Brown D.W."/>
            <person name="Divon H."/>
            <person name="Uhlig S."/>
            <person name="Proctor R.H."/>
        </authorList>
    </citation>
    <scope>NUCLEOTIDE SEQUENCE [LARGE SCALE GENOMIC DNA]</scope>
    <source>
        <strain evidence="2 3">NRRL 20693</strain>
    </source>
</reference>
<keyword evidence="3" id="KW-1185">Reference proteome</keyword>
<protein>
    <submittedName>
        <fullName evidence="2">Uncharacterized protein</fullName>
    </submittedName>
</protein>